<name>A0A0E3P6U3_9EURY</name>
<dbReference type="EMBL" id="CP009506">
    <property type="protein sequence ID" value="AKB29532.1"/>
    <property type="molecule type" value="Genomic_DNA"/>
</dbReference>
<dbReference type="KEGG" id="msw:MSSIT_2813"/>
<keyword evidence="1" id="KW-0808">Transferase</keyword>
<dbReference type="GO" id="GO:0004140">
    <property type="term" value="F:dephospho-CoA kinase activity"/>
    <property type="evidence" value="ECO:0007669"/>
    <property type="project" value="UniProtKB-EC"/>
</dbReference>
<organism evidence="1 2">
    <name type="scientific">Methanosarcina siciliae T4/M</name>
    <dbReference type="NCBI Taxonomy" id="1434120"/>
    <lineage>
        <taxon>Archaea</taxon>
        <taxon>Methanobacteriati</taxon>
        <taxon>Methanobacteriota</taxon>
        <taxon>Stenosarchaea group</taxon>
        <taxon>Methanomicrobia</taxon>
        <taxon>Methanosarcinales</taxon>
        <taxon>Methanosarcinaceae</taxon>
        <taxon>Methanosarcina</taxon>
    </lineage>
</organism>
<dbReference type="PANTHER" id="PTHR41930">
    <property type="entry name" value="UPF0200 PROTEIN MJ1399"/>
    <property type="match status" value="1"/>
</dbReference>
<dbReference type="EC" id="2.7.1.24" evidence="1"/>
<reference evidence="1 2" key="1">
    <citation type="submission" date="2014-07" db="EMBL/GenBank/DDBJ databases">
        <title>Methanogenic archaea and the global carbon cycle.</title>
        <authorList>
            <person name="Henriksen J.R."/>
            <person name="Luke J."/>
            <person name="Reinhart S."/>
            <person name="Benedict M.N."/>
            <person name="Youngblut N.D."/>
            <person name="Metcalf M.E."/>
            <person name="Whitaker R.J."/>
            <person name="Metcalf W.W."/>
        </authorList>
    </citation>
    <scope>NUCLEOTIDE SEQUENCE [LARGE SCALE GENOMIC DNA]</scope>
    <source>
        <strain evidence="1 2">T4/M</strain>
    </source>
</reference>
<dbReference type="PANTHER" id="PTHR41930:SF1">
    <property type="entry name" value="DEPHOSPHO-COA KINASE"/>
    <property type="match status" value="1"/>
</dbReference>
<dbReference type="PATRIC" id="fig|1434120.4.peg.3677"/>
<dbReference type="SUPFAM" id="SSF52540">
    <property type="entry name" value="P-loop containing nucleoside triphosphate hydrolases"/>
    <property type="match status" value="1"/>
</dbReference>
<dbReference type="AlphaFoldDB" id="A0A0E3P6U3"/>
<dbReference type="InterPro" id="IPR027417">
    <property type="entry name" value="P-loop_NTPase"/>
</dbReference>
<dbReference type="Proteomes" id="UP000033111">
    <property type="component" value="Chromosome"/>
</dbReference>
<proteinExistence type="predicted"/>
<sequence length="178" mass="20964">MITGPSCAGKTSVCDFFEKRRGIKIIHDSSIVKKRYEKEKVNSSILDFVKKEYETKGKKTFAEDFLSYAKIFNEYDHLVIEGIRSVEELKVFRENYDDVYCLGIFADTKTRFERNKSRGGREHITDYDKFIMRDLIEYSFGVSTLMAEYCDKIIVNESSVEIFYDEIEKEIEKKVLIF</sequence>
<protein>
    <submittedName>
        <fullName evidence="1">Dephospho-CoA kinase archaeal, predicted</fullName>
        <ecNumber evidence="1">2.7.1.24</ecNumber>
    </submittedName>
</protein>
<dbReference type="HOGENOM" id="CLU_096329_1_0_2"/>
<evidence type="ECO:0000313" key="2">
    <source>
        <dbReference type="Proteomes" id="UP000033111"/>
    </source>
</evidence>
<dbReference type="Gene3D" id="3.40.50.300">
    <property type="entry name" value="P-loop containing nucleotide triphosphate hydrolases"/>
    <property type="match status" value="1"/>
</dbReference>
<gene>
    <name evidence="1" type="ORF">MSSIT_2813</name>
</gene>
<accession>A0A0E3P6U3</accession>
<keyword evidence="1" id="KW-0418">Kinase</keyword>
<evidence type="ECO:0000313" key="1">
    <source>
        <dbReference type="EMBL" id="AKB29532.1"/>
    </source>
</evidence>
<keyword evidence="2" id="KW-1185">Reference proteome</keyword>